<name>A0A1E3PZM8_LIPST</name>
<accession>A0A1E3PZM8</accession>
<evidence type="ECO:0000313" key="3">
    <source>
        <dbReference type="Proteomes" id="UP000094385"/>
    </source>
</evidence>
<dbReference type="AlphaFoldDB" id="A0A1E3PZM8"/>
<feature type="compositionally biased region" description="Low complexity" evidence="1">
    <location>
        <begin position="36"/>
        <end position="50"/>
    </location>
</feature>
<proteinExistence type="predicted"/>
<dbReference type="EMBL" id="KV454299">
    <property type="protein sequence ID" value="ODQ70903.1"/>
    <property type="molecule type" value="Genomic_DNA"/>
</dbReference>
<organism evidence="2 3">
    <name type="scientific">Lipomyces starkeyi NRRL Y-11557</name>
    <dbReference type="NCBI Taxonomy" id="675824"/>
    <lineage>
        <taxon>Eukaryota</taxon>
        <taxon>Fungi</taxon>
        <taxon>Dikarya</taxon>
        <taxon>Ascomycota</taxon>
        <taxon>Saccharomycotina</taxon>
        <taxon>Lipomycetes</taxon>
        <taxon>Lipomycetales</taxon>
        <taxon>Lipomycetaceae</taxon>
        <taxon>Lipomyces</taxon>
    </lineage>
</organism>
<sequence length="289" mass="30764">MGPPSLSVHNTSHLKSGHTAPDLQQSAYGEENGDNSLSSGSIPVPRSSSIHSRTGDRRPPTPLSHVRTGTPGTGSSGEKRSHTSLLDRSPRAAYASPRSQLLYVRQGNNEPIDRSSVASPYFNRATARDTNEPHAPAPVYAVPHRDSLSQSPGKLSASSAALAPFKPVAPSSSTVPFTDTIPHIGQTLHKFTPTAAAMTIPRPATSSSQYSLHSNKTLNTISSYRGLSGTPRIVGSDRMFYNGVRGAQSTEVEDLLRLAAPEKYSLPPKRAGPTITVHTGGVKRTAYKR</sequence>
<evidence type="ECO:0000256" key="1">
    <source>
        <dbReference type="SAM" id="MobiDB-lite"/>
    </source>
</evidence>
<evidence type="ECO:0000313" key="2">
    <source>
        <dbReference type="EMBL" id="ODQ70903.1"/>
    </source>
</evidence>
<keyword evidence="3" id="KW-1185">Reference proteome</keyword>
<feature type="region of interest" description="Disordered" evidence="1">
    <location>
        <begin position="1"/>
        <end position="100"/>
    </location>
</feature>
<gene>
    <name evidence="2" type="ORF">LIPSTDRAFT_65341</name>
</gene>
<dbReference type="Proteomes" id="UP000094385">
    <property type="component" value="Unassembled WGS sequence"/>
</dbReference>
<protein>
    <submittedName>
        <fullName evidence="2">Uncharacterized protein</fullName>
    </submittedName>
</protein>
<reference evidence="2 3" key="1">
    <citation type="journal article" date="2016" name="Proc. Natl. Acad. Sci. U.S.A.">
        <title>Comparative genomics of biotechnologically important yeasts.</title>
        <authorList>
            <person name="Riley R."/>
            <person name="Haridas S."/>
            <person name="Wolfe K.H."/>
            <person name="Lopes M.R."/>
            <person name="Hittinger C.T."/>
            <person name="Goeker M."/>
            <person name="Salamov A.A."/>
            <person name="Wisecaver J.H."/>
            <person name="Long T.M."/>
            <person name="Calvey C.H."/>
            <person name="Aerts A.L."/>
            <person name="Barry K.W."/>
            <person name="Choi C."/>
            <person name="Clum A."/>
            <person name="Coughlan A.Y."/>
            <person name="Deshpande S."/>
            <person name="Douglass A.P."/>
            <person name="Hanson S.J."/>
            <person name="Klenk H.-P."/>
            <person name="LaButti K.M."/>
            <person name="Lapidus A."/>
            <person name="Lindquist E.A."/>
            <person name="Lipzen A.M."/>
            <person name="Meier-Kolthoff J.P."/>
            <person name="Ohm R.A."/>
            <person name="Otillar R.P."/>
            <person name="Pangilinan J.L."/>
            <person name="Peng Y."/>
            <person name="Rokas A."/>
            <person name="Rosa C.A."/>
            <person name="Scheuner C."/>
            <person name="Sibirny A.A."/>
            <person name="Slot J.C."/>
            <person name="Stielow J.B."/>
            <person name="Sun H."/>
            <person name="Kurtzman C.P."/>
            <person name="Blackwell M."/>
            <person name="Grigoriev I.V."/>
            <person name="Jeffries T.W."/>
        </authorList>
    </citation>
    <scope>NUCLEOTIDE SEQUENCE [LARGE SCALE GENOMIC DNA]</scope>
    <source>
        <strain evidence="2 3">NRRL Y-11557</strain>
    </source>
</reference>
<dbReference type="OrthoDB" id="10417965at2759"/>